<organism evidence="1 2">
    <name type="scientific">Anaerobutyricum hallii</name>
    <dbReference type="NCBI Taxonomy" id="39488"/>
    <lineage>
        <taxon>Bacteria</taxon>
        <taxon>Bacillati</taxon>
        <taxon>Bacillota</taxon>
        <taxon>Clostridia</taxon>
        <taxon>Lachnospirales</taxon>
        <taxon>Lachnospiraceae</taxon>
        <taxon>Anaerobutyricum</taxon>
    </lineage>
</organism>
<name>A0A415G485_9FIRM</name>
<dbReference type="RefSeq" id="WP_118315076.1">
    <property type="nucleotide sequence ID" value="NZ_QRNJ01000068.1"/>
</dbReference>
<comment type="caution">
    <text evidence="1">The sequence shown here is derived from an EMBL/GenBank/DDBJ whole genome shotgun (WGS) entry which is preliminary data.</text>
</comment>
<accession>A0A415G485</accession>
<sequence length="101" mass="11933">MIINKMENGIWTSIDTERNEVLCTIESLGNHIYKATNSFLKITAEVFPIDEYRTYAKCIENKNRTKNGIYRKSRKLMDSNMKWLVCMLEEYGFIRKPKTIS</sequence>
<dbReference type="Proteomes" id="UP000283497">
    <property type="component" value="Unassembled WGS sequence"/>
</dbReference>
<evidence type="ECO:0000313" key="1">
    <source>
        <dbReference type="EMBL" id="RHK35108.1"/>
    </source>
</evidence>
<proteinExistence type="predicted"/>
<reference evidence="1 2" key="1">
    <citation type="submission" date="2018-08" db="EMBL/GenBank/DDBJ databases">
        <title>A genome reference for cultivated species of the human gut microbiota.</title>
        <authorList>
            <person name="Zou Y."/>
            <person name="Xue W."/>
            <person name="Luo G."/>
        </authorList>
    </citation>
    <scope>NUCLEOTIDE SEQUENCE [LARGE SCALE GENOMIC DNA]</scope>
    <source>
        <strain evidence="1 2">AF45-14BH</strain>
    </source>
</reference>
<protein>
    <submittedName>
        <fullName evidence="1">Uncharacterized protein</fullName>
    </submittedName>
</protein>
<gene>
    <name evidence="1" type="ORF">DW068_13875</name>
</gene>
<dbReference type="EMBL" id="QRNJ01000068">
    <property type="protein sequence ID" value="RHK35108.1"/>
    <property type="molecule type" value="Genomic_DNA"/>
</dbReference>
<dbReference type="AlphaFoldDB" id="A0A415G485"/>
<evidence type="ECO:0000313" key="2">
    <source>
        <dbReference type="Proteomes" id="UP000283497"/>
    </source>
</evidence>